<dbReference type="AlphaFoldDB" id="A0A1H4MNQ7"/>
<proteinExistence type="predicted"/>
<sequence>MSHAVLYGLGIETDFEMHQTGGDRSPLPDVCVHTGPVIEDWDPQPDGETLLDLVLQEPWYTVVRRSDGAIHFRIHAVCDYLIQPNLCDVELRLHTSAPKGMDAVMTTGALLSLLLYLRGTPVFHGSAVEVDGQAIAFIGHSGQGKTTMATLFCTEGAAAVTDDVLVVDDADKLPRVRRGSGELRLRSGAAELAASLKGARRRLSADERNVVAPRYSSVFQPPLRAILVPMPTRDGSALRFERLRQMDATLALLNFPRLMGWNDPTVVKTIFREASALAQNIPVIAARIPWGPPFPPAVTEALFQELDS</sequence>
<dbReference type="OrthoDB" id="9791280at2"/>
<reference evidence="1 2" key="1">
    <citation type="submission" date="2016-10" db="EMBL/GenBank/DDBJ databases">
        <authorList>
            <person name="de Groot N.N."/>
        </authorList>
    </citation>
    <scope>NUCLEOTIDE SEQUENCE [LARGE SCALE GENOMIC DNA]</scope>
    <source>
        <strain evidence="1 2">DSM 21799</strain>
    </source>
</reference>
<dbReference type="InterPro" id="IPR027417">
    <property type="entry name" value="P-loop_NTPase"/>
</dbReference>
<protein>
    <recommendedName>
        <fullName evidence="3">Hpr(Ser) kinase/phosphatase</fullName>
    </recommendedName>
</protein>
<dbReference type="Gene3D" id="3.40.50.300">
    <property type="entry name" value="P-loop containing nucleotide triphosphate hydrolases"/>
    <property type="match status" value="1"/>
</dbReference>
<evidence type="ECO:0000313" key="1">
    <source>
        <dbReference type="EMBL" id="SEB84288.1"/>
    </source>
</evidence>
<dbReference type="STRING" id="640635.SAMN04489806_1922"/>
<evidence type="ECO:0008006" key="3">
    <source>
        <dbReference type="Google" id="ProtNLM"/>
    </source>
</evidence>
<name>A0A1H4MNQ7_9MICO</name>
<keyword evidence="2" id="KW-1185">Reference proteome</keyword>
<dbReference type="RefSeq" id="WP_091183191.1">
    <property type="nucleotide sequence ID" value="NZ_FNRY01000001.1"/>
</dbReference>
<dbReference type="EMBL" id="FNRY01000001">
    <property type="protein sequence ID" value="SEB84288.1"/>
    <property type="molecule type" value="Genomic_DNA"/>
</dbReference>
<gene>
    <name evidence="1" type="ORF">SAMN04489806_1922</name>
</gene>
<dbReference type="Proteomes" id="UP000199183">
    <property type="component" value="Unassembled WGS sequence"/>
</dbReference>
<dbReference type="SUPFAM" id="SSF53795">
    <property type="entry name" value="PEP carboxykinase-like"/>
    <property type="match status" value="1"/>
</dbReference>
<organism evidence="1 2">
    <name type="scientific">Paramicrobacterium humi</name>
    <dbReference type="NCBI Taxonomy" id="640635"/>
    <lineage>
        <taxon>Bacteria</taxon>
        <taxon>Bacillati</taxon>
        <taxon>Actinomycetota</taxon>
        <taxon>Actinomycetes</taxon>
        <taxon>Micrococcales</taxon>
        <taxon>Microbacteriaceae</taxon>
        <taxon>Paramicrobacterium</taxon>
    </lineage>
</organism>
<evidence type="ECO:0000313" key="2">
    <source>
        <dbReference type="Proteomes" id="UP000199183"/>
    </source>
</evidence>
<accession>A0A1H4MNQ7</accession>